<dbReference type="Proteomes" id="UP000001640">
    <property type="component" value="Chromosome 10"/>
</dbReference>
<evidence type="ECO:0008006" key="4">
    <source>
        <dbReference type="Google" id="ProtNLM"/>
    </source>
</evidence>
<dbReference type="OrthoDB" id="185373at2759"/>
<dbReference type="GO" id="GO:0003729">
    <property type="term" value="F:mRNA binding"/>
    <property type="evidence" value="ECO:0007669"/>
    <property type="project" value="TreeGrafter"/>
</dbReference>
<dbReference type="AlphaFoldDB" id="G0VKK8"/>
<sequence>MDDGWLVGVISSIYLSIKSIINMDGNSAYRKKKAKYYIKVNNRSNILERIDTDEWMNVFARLNRLVTTHGIEQGIRTTRVSPQGVESSPKPKRRKQQQQIKGQDKIVKKNMYLVGRNSQYERRVVQEQLSPLRVHEFGRSALKDDYQVGHARENYQQLRKINTDPRFKYIKVEKSQSLLKMMLPRLMQLTDPSASPMMDNHEESKVVYSNFSTSEIPKVPDFSADDESSSRRLEEYIGMLTHTKYYFRSSSQLNGVIPKILRNLMNPMNMKTLPLRTTQMYNDMMLFYSNRFDFATVRELYKQLKILKLKPNVRTFNVMMRSILKNSHIRKTNGALEKEILFVLNQMRKYECHADVYTWTTCYNFLNDELSRDVYMENMIERVGVAMTDRFIYTVLRNQEVDAEGKRDSGLDILKFLVKNQVGINDEKLFHLCLKRFLDAGELDKAWLMMRHYQERRTMMITHETLNLFLIAFAERGRLDLSLLVFNSFMRWGVTPNMDSFDMLYKSMVNCGYTRHFPFIFHYLRLLKIKMGFGERFCYWSVKCRSIIKFNYKMKEADAMDVERCGRKLSRDKFFWDKDHLNWNLSSNGSCPSALTRAFWYIGCQPKWLKKGKIRGHGSNCNLIKSDDGTKIQKNEYRKRIRYVAVQNAMLKRVKYIDDQYGALKEELKDRGLLHVNNKK</sequence>
<evidence type="ECO:0000313" key="3">
    <source>
        <dbReference type="Proteomes" id="UP000001640"/>
    </source>
</evidence>
<gene>
    <name evidence="2" type="primary">NCAS0J00660</name>
    <name evidence="2" type="ordered locus">NCAS_0J00660</name>
</gene>
<dbReference type="PANTHER" id="PTHR47938:SF35">
    <property type="entry name" value="PENTATRICOPEPTIDE REPEAT-CONTAINING PROTEIN 4, MITOCHONDRIAL-RELATED"/>
    <property type="match status" value="1"/>
</dbReference>
<evidence type="ECO:0000313" key="2">
    <source>
        <dbReference type="EMBL" id="CCC72045.1"/>
    </source>
</evidence>
<dbReference type="PANTHER" id="PTHR47938">
    <property type="entry name" value="RESPIRATORY COMPLEX I CHAPERONE (CIA84), PUTATIVE (AFU_ORTHOLOGUE AFUA_2G06020)-RELATED"/>
    <property type="match status" value="1"/>
</dbReference>
<dbReference type="FunCoup" id="G0VKK8">
    <property type="interactions" value="40"/>
</dbReference>
<feature type="compositionally biased region" description="Polar residues" evidence="1">
    <location>
        <begin position="76"/>
        <end position="86"/>
    </location>
</feature>
<protein>
    <recommendedName>
        <fullName evidence="4">ATPase expression protein 3</fullName>
    </recommendedName>
</protein>
<dbReference type="Gene3D" id="1.25.40.10">
    <property type="entry name" value="Tetratricopeptide repeat domain"/>
    <property type="match status" value="2"/>
</dbReference>
<dbReference type="eggNOG" id="ENOG502QVB0">
    <property type="taxonomic scope" value="Eukaryota"/>
</dbReference>
<reference key="2">
    <citation type="submission" date="2011-08" db="EMBL/GenBank/DDBJ databases">
        <title>Genome sequence of Naumovozyma castellii.</title>
        <authorList>
            <person name="Gordon J.L."/>
            <person name="Armisen D."/>
            <person name="Proux-Wera E."/>
            <person name="OhEigeartaigh S.S."/>
            <person name="Byrne K.P."/>
            <person name="Wolfe K.H."/>
        </authorList>
    </citation>
    <scope>NUCLEOTIDE SEQUENCE</scope>
    <source>
        <strain>Type strain:CBS 4309</strain>
    </source>
</reference>
<reference evidence="2 3" key="1">
    <citation type="journal article" date="2011" name="Proc. Natl. Acad. Sci. U.S.A.">
        <title>Evolutionary erosion of yeast sex chromosomes by mating-type switching accidents.</title>
        <authorList>
            <person name="Gordon J.L."/>
            <person name="Armisen D."/>
            <person name="Proux-Wera E."/>
            <person name="Oheigeartaigh S.S."/>
            <person name="Byrne K.P."/>
            <person name="Wolfe K.H."/>
        </authorList>
    </citation>
    <scope>NUCLEOTIDE SEQUENCE [LARGE SCALE GENOMIC DNA]</scope>
    <source>
        <strain evidence="3">ATCC 76901 / BCRC 22586 / CBS 4309 / NBRC 1992 / NRRL Y-12630</strain>
    </source>
</reference>
<proteinExistence type="predicted"/>
<dbReference type="STRING" id="1064592.G0VKK8"/>
<keyword evidence="3" id="KW-1185">Reference proteome</keyword>
<name>G0VKK8_NAUCA</name>
<dbReference type="RefSeq" id="XP_003678384.1">
    <property type="nucleotide sequence ID" value="XM_003678336.1"/>
</dbReference>
<feature type="region of interest" description="Disordered" evidence="1">
    <location>
        <begin position="76"/>
        <end position="102"/>
    </location>
</feature>
<dbReference type="KEGG" id="ncs:NCAS_0J00660"/>
<dbReference type="GeneID" id="96905743"/>
<dbReference type="InParanoid" id="G0VKK8"/>
<evidence type="ECO:0000256" key="1">
    <source>
        <dbReference type="SAM" id="MobiDB-lite"/>
    </source>
</evidence>
<organism evidence="2 3">
    <name type="scientific">Naumovozyma castellii</name>
    <name type="common">Yeast</name>
    <name type="synonym">Saccharomyces castellii</name>
    <dbReference type="NCBI Taxonomy" id="27288"/>
    <lineage>
        <taxon>Eukaryota</taxon>
        <taxon>Fungi</taxon>
        <taxon>Dikarya</taxon>
        <taxon>Ascomycota</taxon>
        <taxon>Saccharomycotina</taxon>
        <taxon>Saccharomycetes</taxon>
        <taxon>Saccharomycetales</taxon>
        <taxon>Saccharomycetaceae</taxon>
        <taxon>Naumovozyma</taxon>
    </lineage>
</organism>
<dbReference type="HOGENOM" id="CLU_457135_0_0_1"/>
<dbReference type="InterPro" id="IPR011990">
    <property type="entry name" value="TPR-like_helical_dom_sf"/>
</dbReference>
<dbReference type="EMBL" id="HE576761">
    <property type="protein sequence ID" value="CCC72045.1"/>
    <property type="molecule type" value="Genomic_DNA"/>
</dbReference>
<accession>G0VKK8</accession>
<dbReference type="OMA" id="TWTTCYN"/>